<proteinExistence type="predicted"/>
<accession>A0A059TAV2</accession>
<name>A0A059TAV2_9PAPI</name>
<dbReference type="EMBL" id="KJ452243">
    <property type="protein sequence ID" value="AHV82117.1"/>
    <property type="molecule type" value="Genomic_DNA"/>
</dbReference>
<dbReference type="Proteomes" id="UP000161901">
    <property type="component" value="Segment"/>
</dbReference>
<protein>
    <submittedName>
        <fullName evidence="2">E7</fullName>
    </submittedName>
</protein>
<feature type="compositionally biased region" description="Polar residues" evidence="1">
    <location>
        <begin position="1"/>
        <end position="11"/>
    </location>
</feature>
<keyword evidence="3" id="KW-1185">Reference proteome</keyword>
<sequence>MIADGNTPQISNEEEDHTTGPGDNASLPMDVDLRCYEELDDGGLDPLPCVQCGTPLWYNPGGGICSLCTFAGDPNIVSFTCKKCHSVVLTLDASAAVLQMCLICQCSETRYSVNELFDC</sequence>
<reference evidence="2 3" key="1">
    <citation type="submission" date="2014-02" db="EMBL/GenBank/DDBJ databases">
        <title>Identification of a novel papillomavirus in a northern fulmar (Fulmarus glacialis) with viral production in cartilage.</title>
        <authorList>
            <person name="Gaynor A.M."/>
            <person name="Fish S."/>
            <person name="Duerr R."/>
            <person name="Dela Cruz F.N.Jr."/>
            <person name="Pesavento P.A."/>
        </authorList>
    </citation>
    <scope>NUCLEOTIDE SEQUENCE [LARGE SCALE GENOMIC DNA]</scope>
    <source>
        <strain evidence="2">1</strain>
    </source>
</reference>
<feature type="region of interest" description="Disordered" evidence="1">
    <location>
        <begin position="1"/>
        <end position="27"/>
    </location>
</feature>
<dbReference type="GeneID" id="19593521"/>
<evidence type="ECO:0000256" key="1">
    <source>
        <dbReference type="SAM" id="MobiDB-lite"/>
    </source>
</evidence>
<evidence type="ECO:0000313" key="3">
    <source>
        <dbReference type="Proteomes" id="UP000161901"/>
    </source>
</evidence>
<evidence type="ECO:0000313" key="2">
    <source>
        <dbReference type="EMBL" id="AHV82117.1"/>
    </source>
</evidence>
<dbReference type="KEGG" id="vg:19593521"/>
<organism evidence="2 3">
    <name type="scientific">Fulmarus glacialis papillomavirus 1</name>
    <dbReference type="NCBI Taxonomy" id="1463817"/>
    <lineage>
        <taxon>Viruses</taxon>
        <taxon>Monodnaviria</taxon>
        <taxon>Shotokuvirae</taxon>
        <taxon>Cossaviricota</taxon>
        <taxon>Papovaviricetes</taxon>
        <taxon>Zurhausenvirales</taxon>
        <taxon>Papillomaviridae</taxon>
        <taxon>Firstpapillomavirinae</taxon>
        <taxon>Treiszetapapillomavirus</taxon>
        <taxon>Treiszetapapillomavirus 1</taxon>
    </lineage>
</organism>
<dbReference type="RefSeq" id="YP_009041468.1">
    <property type="nucleotide sequence ID" value="NC_024300.1"/>
</dbReference>